<evidence type="ECO:0000259" key="3">
    <source>
        <dbReference type="Pfam" id="PF10256"/>
    </source>
</evidence>
<name>A0A7J7KFA3_BUGNE</name>
<reference evidence="4" key="1">
    <citation type="submission" date="2020-06" db="EMBL/GenBank/DDBJ databases">
        <title>Draft genome of Bugula neritina, a colonial animal packing powerful symbionts and potential medicines.</title>
        <authorList>
            <person name="Rayko M."/>
        </authorList>
    </citation>
    <scope>NUCLEOTIDE SEQUENCE [LARGE SCALE GENOMIC DNA]</scope>
    <source>
        <strain evidence="4">Kwan_BN1</strain>
    </source>
</reference>
<comment type="subcellular location">
    <subcellularLocation>
        <location evidence="1">Membrane</location>
    </subcellularLocation>
</comment>
<keyword evidence="5" id="KW-1185">Reference proteome</keyword>
<gene>
    <name evidence="4" type="ORF">EB796_004365</name>
</gene>
<sequence length="208" mass="23609">MSKHFFKVVNLISVLGGWNNNPSVTGFQSIFRKLVTWFMEDFQQIDAIYSASEINEIDQLSTHTLEVSPQEPVIIRGSGSTTLFGLSNRFDEEFPQALYAKLAPEEFKSTVQQINGVLKKSLPINIKLLICGCLCCCCTLGCSLMPALCLNNRTKLSVDKLIDHENNRLYHKLGMHWRLCKRKCASSNMLEYVLVIEFLPLVPIHRPD</sequence>
<dbReference type="InterPro" id="IPR039735">
    <property type="entry name" value="CHIC1/2"/>
</dbReference>
<keyword evidence="2" id="KW-0472">Membrane</keyword>
<dbReference type="Proteomes" id="UP000593567">
    <property type="component" value="Unassembled WGS sequence"/>
</dbReference>
<dbReference type="InterPro" id="IPR019383">
    <property type="entry name" value="Golgin_A_7/ERF4"/>
</dbReference>
<organism evidence="4 5">
    <name type="scientific">Bugula neritina</name>
    <name type="common">Brown bryozoan</name>
    <name type="synonym">Sertularia neritina</name>
    <dbReference type="NCBI Taxonomy" id="10212"/>
    <lineage>
        <taxon>Eukaryota</taxon>
        <taxon>Metazoa</taxon>
        <taxon>Spiralia</taxon>
        <taxon>Lophotrochozoa</taxon>
        <taxon>Bryozoa</taxon>
        <taxon>Gymnolaemata</taxon>
        <taxon>Cheilostomatida</taxon>
        <taxon>Flustrina</taxon>
        <taxon>Buguloidea</taxon>
        <taxon>Bugulidae</taxon>
        <taxon>Bugula</taxon>
    </lineage>
</organism>
<proteinExistence type="predicted"/>
<evidence type="ECO:0000256" key="2">
    <source>
        <dbReference type="ARBA" id="ARBA00023136"/>
    </source>
</evidence>
<dbReference type="GO" id="GO:0016020">
    <property type="term" value="C:membrane"/>
    <property type="evidence" value="ECO:0007669"/>
    <property type="project" value="UniProtKB-SubCell"/>
</dbReference>
<dbReference type="Pfam" id="PF10256">
    <property type="entry name" value="Erf4"/>
    <property type="match status" value="1"/>
</dbReference>
<comment type="caution">
    <text evidence="4">The sequence shown here is derived from an EMBL/GenBank/DDBJ whole genome shotgun (WGS) entry which is preliminary data.</text>
</comment>
<accession>A0A7J7KFA3</accession>
<evidence type="ECO:0000313" key="4">
    <source>
        <dbReference type="EMBL" id="KAF6037332.1"/>
    </source>
</evidence>
<dbReference type="PANTHER" id="PTHR13005">
    <property type="entry name" value="CYSTEINE-RICH HYDROPHOBIC DOMAIN PROTEIN BRAIN X-LINKED PROTEIN"/>
    <property type="match status" value="1"/>
</dbReference>
<dbReference type="AlphaFoldDB" id="A0A7J7KFA3"/>
<protein>
    <submittedName>
        <fullName evidence="4">CHIC2</fullName>
    </submittedName>
</protein>
<dbReference type="EMBL" id="VXIV02000588">
    <property type="protein sequence ID" value="KAF6037332.1"/>
    <property type="molecule type" value="Genomic_DNA"/>
</dbReference>
<dbReference type="OrthoDB" id="67682at2759"/>
<evidence type="ECO:0000313" key="5">
    <source>
        <dbReference type="Proteomes" id="UP000593567"/>
    </source>
</evidence>
<dbReference type="PANTHER" id="PTHR13005:SF4">
    <property type="entry name" value="CYSTEINE-RICH HYDROPHOBIC PROTEIN"/>
    <property type="match status" value="1"/>
</dbReference>
<feature type="domain" description="Golgin subfamily A member 7/ERF4" evidence="3">
    <location>
        <begin position="88"/>
        <end position="177"/>
    </location>
</feature>
<evidence type="ECO:0000256" key="1">
    <source>
        <dbReference type="ARBA" id="ARBA00004370"/>
    </source>
</evidence>